<dbReference type="EMBL" id="CAFZ01000610">
    <property type="protein sequence ID" value="CCA76107.1"/>
    <property type="molecule type" value="Genomic_DNA"/>
</dbReference>
<protein>
    <submittedName>
        <fullName evidence="2">Uncharacterized protein</fullName>
    </submittedName>
</protein>
<comment type="caution">
    <text evidence="2">The sequence shown here is derived from an EMBL/GenBank/DDBJ whole genome shotgun (WGS) entry which is preliminary data.</text>
</comment>
<dbReference type="HOGENOM" id="CLU_1256476_0_0_1"/>
<reference evidence="2 3" key="1">
    <citation type="journal article" date="2011" name="PLoS Pathog.">
        <title>Endophytic Life Strategies Decoded by Genome and Transcriptome Analyses of the Mutualistic Root Symbiont Piriformospora indica.</title>
        <authorList>
            <person name="Zuccaro A."/>
            <person name="Lahrmann U."/>
            <person name="Guldener U."/>
            <person name="Langen G."/>
            <person name="Pfiffi S."/>
            <person name="Biedenkopf D."/>
            <person name="Wong P."/>
            <person name="Samans B."/>
            <person name="Grimm C."/>
            <person name="Basiewicz M."/>
            <person name="Murat C."/>
            <person name="Martin F."/>
            <person name="Kogel K.H."/>
        </authorList>
    </citation>
    <scope>NUCLEOTIDE SEQUENCE [LARGE SCALE GENOMIC DNA]</scope>
    <source>
        <strain evidence="2 3">DSM 11827</strain>
    </source>
</reference>
<keyword evidence="3" id="KW-1185">Reference proteome</keyword>
<name>G4TXR4_SERID</name>
<proteinExistence type="predicted"/>
<dbReference type="Proteomes" id="UP000007148">
    <property type="component" value="Unassembled WGS sequence"/>
</dbReference>
<evidence type="ECO:0000256" key="1">
    <source>
        <dbReference type="SAM" id="MobiDB-lite"/>
    </source>
</evidence>
<evidence type="ECO:0000313" key="3">
    <source>
        <dbReference type="Proteomes" id="UP000007148"/>
    </source>
</evidence>
<dbReference type="AlphaFoldDB" id="G4TXR4"/>
<accession>G4TXR4</accession>
<feature type="region of interest" description="Disordered" evidence="1">
    <location>
        <begin position="1"/>
        <end position="24"/>
    </location>
</feature>
<dbReference type="InParanoid" id="G4TXR4"/>
<organism evidence="2 3">
    <name type="scientific">Serendipita indica (strain DSM 11827)</name>
    <name type="common">Root endophyte fungus</name>
    <name type="synonym">Piriformospora indica</name>
    <dbReference type="NCBI Taxonomy" id="1109443"/>
    <lineage>
        <taxon>Eukaryota</taxon>
        <taxon>Fungi</taxon>
        <taxon>Dikarya</taxon>
        <taxon>Basidiomycota</taxon>
        <taxon>Agaricomycotina</taxon>
        <taxon>Agaricomycetes</taxon>
        <taxon>Sebacinales</taxon>
        <taxon>Serendipitaceae</taxon>
        <taxon>Serendipita</taxon>
    </lineage>
</organism>
<gene>
    <name evidence="2" type="ORF">PIIN_10107</name>
</gene>
<evidence type="ECO:0000313" key="2">
    <source>
        <dbReference type="EMBL" id="CCA76107.1"/>
    </source>
</evidence>
<sequence length="220" mass="24172">MPDAAFSGRRHAVSTKEESLSRSTSSIKSETYPILTWLSAQIESLDPIQCSLITTNSYYSLSPSNQETNGRSRTTSTSYGITSLGVPIRIHPEKSISRNIFFGGAFGREPLRRSNYRCTNRKVSSLLPMMLWSPPSSKEVGVQGIPLEALREELTAIGTLDWASELLHLLHLLKTSGHAGGSRLGSKMRSMAALLLSGIAQPSQHARPRGVPRHLRVTSW</sequence>